<evidence type="ECO:0000313" key="2">
    <source>
        <dbReference type="EMBL" id="KAJ1122170.1"/>
    </source>
</evidence>
<dbReference type="InterPro" id="IPR016187">
    <property type="entry name" value="CTDL_fold"/>
</dbReference>
<gene>
    <name evidence="2" type="ORF">NDU88_000674</name>
</gene>
<dbReference type="AlphaFoldDB" id="A0AAV7P4T4"/>
<evidence type="ECO:0000313" key="3">
    <source>
        <dbReference type="Proteomes" id="UP001066276"/>
    </source>
</evidence>
<accession>A0AAV7P4T4</accession>
<evidence type="ECO:0000256" key="1">
    <source>
        <dbReference type="ARBA" id="ARBA00022734"/>
    </source>
</evidence>
<dbReference type="InterPro" id="IPR051379">
    <property type="entry name" value="C-type_Lectin_Receptor_IMM"/>
</dbReference>
<name>A0AAV7P4T4_PLEWA</name>
<organism evidence="2 3">
    <name type="scientific">Pleurodeles waltl</name>
    <name type="common">Iberian ribbed newt</name>
    <dbReference type="NCBI Taxonomy" id="8319"/>
    <lineage>
        <taxon>Eukaryota</taxon>
        <taxon>Metazoa</taxon>
        <taxon>Chordata</taxon>
        <taxon>Craniata</taxon>
        <taxon>Vertebrata</taxon>
        <taxon>Euteleostomi</taxon>
        <taxon>Amphibia</taxon>
        <taxon>Batrachia</taxon>
        <taxon>Caudata</taxon>
        <taxon>Salamandroidea</taxon>
        <taxon>Salamandridae</taxon>
        <taxon>Pleurodelinae</taxon>
        <taxon>Pleurodeles</taxon>
    </lineage>
</organism>
<dbReference type="Gene3D" id="3.10.100.10">
    <property type="entry name" value="Mannose-Binding Protein A, subunit A"/>
    <property type="match status" value="1"/>
</dbReference>
<sequence>MRSSVYAAHCKIEDSVLQPTRSARLVYAHRVGNKITAVHPTPSCPLHWEQHGRKCYYFPGKKDEKSWSASHEDCSSRSSRLVVIEDKAELVRHQ</sequence>
<protein>
    <submittedName>
        <fullName evidence="2">Uncharacterized protein</fullName>
    </submittedName>
</protein>
<dbReference type="GO" id="GO:0005886">
    <property type="term" value="C:plasma membrane"/>
    <property type="evidence" value="ECO:0007669"/>
    <property type="project" value="TreeGrafter"/>
</dbReference>
<proteinExistence type="predicted"/>
<dbReference type="GO" id="GO:0030246">
    <property type="term" value="F:carbohydrate binding"/>
    <property type="evidence" value="ECO:0007669"/>
    <property type="project" value="UniProtKB-KW"/>
</dbReference>
<dbReference type="Proteomes" id="UP001066276">
    <property type="component" value="Chromosome 7"/>
</dbReference>
<keyword evidence="1" id="KW-0430">Lectin</keyword>
<dbReference type="EMBL" id="JANPWB010000011">
    <property type="protein sequence ID" value="KAJ1122170.1"/>
    <property type="molecule type" value="Genomic_DNA"/>
</dbReference>
<reference evidence="2" key="1">
    <citation type="journal article" date="2022" name="bioRxiv">
        <title>Sequencing and chromosome-scale assembly of the giantPleurodeles waltlgenome.</title>
        <authorList>
            <person name="Brown T."/>
            <person name="Elewa A."/>
            <person name="Iarovenko S."/>
            <person name="Subramanian E."/>
            <person name="Araus A.J."/>
            <person name="Petzold A."/>
            <person name="Susuki M."/>
            <person name="Suzuki K.-i.T."/>
            <person name="Hayashi T."/>
            <person name="Toyoda A."/>
            <person name="Oliveira C."/>
            <person name="Osipova E."/>
            <person name="Leigh N.D."/>
            <person name="Simon A."/>
            <person name="Yun M.H."/>
        </authorList>
    </citation>
    <scope>NUCLEOTIDE SEQUENCE</scope>
    <source>
        <strain evidence="2">20211129_DDA</strain>
        <tissue evidence="2">Liver</tissue>
    </source>
</reference>
<dbReference type="PANTHER" id="PTHR46746">
    <property type="entry name" value="KILLER CELL LECTIN-LIKE RECEPTOR SUBFAMILY F MEMBER 2"/>
    <property type="match status" value="1"/>
</dbReference>
<comment type="caution">
    <text evidence="2">The sequence shown here is derived from an EMBL/GenBank/DDBJ whole genome shotgun (WGS) entry which is preliminary data.</text>
</comment>
<dbReference type="SUPFAM" id="SSF56436">
    <property type="entry name" value="C-type lectin-like"/>
    <property type="match status" value="1"/>
</dbReference>
<dbReference type="PANTHER" id="PTHR46746:SF3">
    <property type="entry name" value="C-TYPE LECTIN DOMAIN-CONTAINING PROTEIN-RELATED"/>
    <property type="match status" value="1"/>
</dbReference>
<keyword evidence="3" id="KW-1185">Reference proteome</keyword>
<dbReference type="InterPro" id="IPR016186">
    <property type="entry name" value="C-type_lectin-like/link_sf"/>
</dbReference>